<dbReference type="Proteomes" id="UP001054846">
    <property type="component" value="Chromosome"/>
</dbReference>
<evidence type="ECO:0000256" key="1">
    <source>
        <dbReference type="ARBA" id="ARBA00023015"/>
    </source>
</evidence>
<keyword evidence="2 4" id="KW-0238">DNA-binding</keyword>
<feature type="DNA-binding region" description="H-T-H motif" evidence="4">
    <location>
        <begin position="24"/>
        <end position="43"/>
    </location>
</feature>
<dbReference type="InterPro" id="IPR011075">
    <property type="entry name" value="TetR_C"/>
</dbReference>
<keyword evidence="7" id="KW-1185">Reference proteome</keyword>
<name>A0ABY3PGF7_9CYAN</name>
<dbReference type="Gene3D" id="1.10.10.60">
    <property type="entry name" value="Homeodomain-like"/>
    <property type="match status" value="1"/>
</dbReference>
<keyword evidence="3" id="KW-0804">Transcription</keyword>
<dbReference type="Gene3D" id="1.10.357.10">
    <property type="entry name" value="Tetracycline Repressor, domain 2"/>
    <property type="match status" value="1"/>
</dbReference>
<protein>
    <submittedName>
        <fullName evidence="6">TetR/AcrR family transcriptional regulator</fullName>
    </submittedName>
</protein>
<accession>A0ABY3PGF7</accession>
<gene>
    <name evidence="6" type="ORF">ISF26_12365</name>
</gene>
<sequence length="206" mass="22766">MTTRERILQSGLDLLSESGLAGVTLGVLAQQAGVSKSGLFAHFHSKEELQIALLDRMAEVSAAQVIQPALRAAEGLPRLKALVEHWLGWTTKAGLRGGCPVAAATFELDDAEGEVRAKVVAMEAYWRNLLTNLVRRSVELGHLDSKLDIEQFVWELCGIYLSHHASSRLLRDNRADYRALTAFDALVSRSLPAKRFAVVRPQKRLR</sequence>
<dbReference type="SUPFAM" id="SSF46689">
    <property type="entry name" value="Homeodomain-like"/>
    <property type="match status" value="1"/>
</dbReference>
<dbReference type="Pfam" id="PF16925">
    <property type="entry name" value="TetR_C_13"/>
    <property type="match status" value="1"/>
</dbReference>
<dbReference type="SUPFAM" id="SSF48498">
    <property type="entry name" value="Tetracyclin repressor-like, C-terminal domain"/>
    <property type="match status" value="1"/>
</dbReference>
<dbReference type="Pfam" id="PF00440">
    <property type="entry name" value="TetR_N"/>
    <property type="match status" value="1"/>
</dbReference>
<evidence type="ECO:0000256" key="4">
    <source>
        <dbReference type="PROSITE-ProRule" id="PRU00335"/>
    </source>
</evidence>
<organism evidence="6 7">
    <name type="scientific">Gloeobacter morelensis MG652769</name>
    <dbReference type="NCBI Taxonomy" id="2781736"/>
    <lineage>
        <taxon>Bacteria</taxon>
        <taxon>Bacillati</taxon>
        <taxon>Cyanobacteriota</taxon>
        <taxon>Cyanophyceae</taxon>
        <taxon>Gloeobacterales</taxon>
        <taxon>Gloeobacteraceae</taxon>
        <taxon>Gloeobacter</taxon>
        <taxon>Gloeobacter morelensis</taxon>
    </lineage>
</organism>
<dbReference type="PANTHER" id="PTHR47506:SF6">
    <property type="entry name" value="HTH-TYPE TRANSCRIPTIONAL REPRESSOR NEMR"/>
    <property type="match status" value="1"/>
</dbReference>
<dbReference type="InterPro" id="IPR001647">
    <property type="entry name" value="HTH_TetR"/>
</dbReference>
<dbReference type="PANTHER" id="PTHR47506">
    <property type="entry name" value="TRANSCRIPTIONAL REGULATORY PROTEIN"/>
    <property type="match status" value="1"/>
</dbReference>
<dbReference type="PROSITE" id="PS50977">
    <property type="entry name" value="HTH_TETR_2"/>
    <property type="match status" value="1"/>
</dbReference>
<dbReference type="InterPro" id="IPR009057">
    <property type="entry name" value="Homeodomain-like_sf"/>
</dbReference>
<keyword evidence="1" id="KW-0805">Transcription regulation</keyword>
<feature type="domain" description="HTH tetR-type" evidence="5">
    <location>
        <begin position="1"/>
        <end position="61"/>
    </location>
</feature>
<evidence type="ECO:0000256" key="2">
    <source>
        <dbReference type="ARBA" id="ARBA00023125"/>
    </source>
</evidence>
<evidence type="ECO:0000313" key="6">
    <source>
        <dbReference type="EMBL" id="UFP92637.1"/>
    </source>
</evidence>
<dbReference type="InterPro" id="IPR036271">
    <property type="entry name" value="Tet_transcr_reg_TetR-rel_C_sf"/>
</dbReference>
<dbReference type="PRINTS" id="PR00455">
    <property type="entry name" value="HTHTETR"/>
</dbReference>
<evidence type="ECO:0000313" key="7">
    <source>
        <dbReference type="Proteomes" id="UP001054846"/>
    </source>
</evidence>
<evidence type="ECO:0000259" key="5">
    <source>
        <dbReference type="PROSITE" id="PS50977"/>
    </source>
</evidence>
<dbReference type="EMBL" id="CP063845">
    <property type="protein sequence ID" value="UFP92637.1"/>
    <property type="molecule type" value="Genomic_DNA"/>
</dbReference>
<dbReference type="RefSeq" id="WP_230839625.1">
    <property type="nucleotide sequence ID" value="NZ_CP063845.1"/>
</dbReference>
<proteinExistence type="predicted"/>
<evidence type="ECO:0000256" key="3">
    <source>
        <dbReference type="ARBA" id="ARBA00023163"/>
    </source>
</evidence>
<reference evidence="6 7" key="1">
    <citation type="journal article" date="2021" name="Genome Biol. Evol.">
        <title>Complete Genome Sequencing of a Novel Gloeobacter Species from a Waterfall Cave in Mexico.</title>
        <authorList>
            <person name="Saw J.H."/>
            <person name="Cardona T."/>
            <person name="Montejano G."/>
        </authorList>
    </citation>
    <scope>NUCLEOTIDE SEQUENCE [LARGE SCALE GENOMIC DNA]</scope>
    <source>
        <strain evidence="6">MG652769</strain>
    </source>
</reference>